<dbReference type="AlphaFoldDB" id="A0AAD9L0S6"/>
<dbReference type="EMBL" id="JAODUO010000405">
    <property type="protein sequence ID" value="KAK2181234.1"/>
    <property type="molecule type" value="Genomic_DNA"/>
</dbReference>
<proteinExistence type="predicted"/>
<reference evidence="1" key="1">
    <citation type="journal article" date="2023" name="Mol. Biol. Evol.">
        <title>Third-Generation Sequencing Reveals the Adaptive Role of the Epigenome in Three Deep-Sea Polychaetes.</title>
        <authorList>
            <person name="Perez M."/>
            <person name="Aroh O."/>
            <person name="Sun Y."/>
            <person name="Lan Y."/>
            <person name="Juniper S.K."/>
            <person name="Young C.R."/>
            <person name="Angers B."/>
            <person name="Qian P.Y."/>
        </authorList>
    </citation>
    <scope>NUCLEOTIDE SEQUENCE</scope>
    <source>
        <strain evidence="1">R07B-5</strain>
    </source>
</reference>
<protein>
    <submittedName>
        <fullName evidence="1">Uncharacterized protein</fullName>
    </submittedName>
</protein>
<comment type="caution">
    <text evidence="1">The sequence shown here is derived from an EMBL/GenBank/DDBJ whole genome shotgun (WGS) entry which is preliminary data.</text>
</comment>
<name>A0AAD9L0S6_RIDPI</name>
<evidence type="ECO:0000313" key="2">
    <source>
        <dbReference type="Proteomes" id="UP001209878"/>
    </source>
</evidence>
<accession>A0AAD9L0S6</accession>
<sequence>MSFVICHYCCDLCIYTVRVKQFLHWQANVAFVFMPNLAVIHVYRVCNTRIKSEYVEITLILYFSLTVSA</sequence>
<dbReference type="Proteomes" id="UP001209878">
    <property type="component" value="Unassembled WGS sequence"/>
</dbReference>
<keyword evidence="2" id="KW-1185">Reference proteome</keyword>
<gene>
    <name evidence="1" type="ORF">NP493_405g02009</name>
</gene>
<evidence type="ECO:0000313" key="1">
    <source>
        <dbReference type="EMBL" id="KAK2181234.1"/>
    </source>
</evidence>
<organism evidence="1 2">
    <name type="scientific">Ridgeia piscesae</name>
    <name type="common">Tubeworm</name>
    <dbReference type="NCBI Taxonomy" id="27915"/>
    <lineage>
        <taxon>Eukaryota</taxon>
        <taxon>Metazoa</taxon>
        <taxon>Spiralia</taxon>
        <taxon>Lophotrochozoa</taxon>
        <taxon>Annelida</taxon>
        <taxon>Polychaeta</taxon>
        <taxon>Sedentaria</taxon>
        <taxon>Canalipalpata</taxon>
        <taxon>Sabellida</taxon>
        <taxon>Siboglinidae</taxon>
        <taxon>Ridgeia</taxon>
    </lineage>
</organism>